<name>A0A248JTJ3_9PROT</name>
<dbReference type="Pfam" id="PF13374">
    <property type="entry name" value="TPR_10"/>
    <property type="match status" value="1"/>
</dbReference>
<dbReference type="KEGG" id="nao:Y958_13670"/>
<protein>
    <submittedName>
        <fullName evidence="2">Glycosyltransferase</fullName>
    </submittedName>
</protein>
<accession>A0A248JTJ3</accession>
<dbReference type="SMART" id="SM00028">
    <property type="entry name" value="TPR"/>
    <property type="match status" value="8"/>
</dbReference>
<sequence>MASISDALNEALRHHREGALGHAEVIYRRILDVAPAEGDTLNLLAVLCLQTGRAEEALDLAGHATRANPAAAAFHVTRADAAAALGRPALEADCLEQALALNPPAPQAAGWQRRRGRALAAAGDAPAAVRPLKAAAALAPDDIDILDDLAVTLTRAGLTDEAETAFAEILRRQPGHAGATRNLASLWLNQAGDHLSAGHLSAGQGSAAQASSGHRATIAATLARRAVELDPNRREGWARLGLALMALNQPEPAADALRRALALPGMADETAEILINLGFLETRLGRFDAAAAALDQAEAQEPGRAEVLNHQGVLLHAQGRLPEAADVLARATATAPDDHRPLTNLATVLKDLGDDDGAEALYLKALALAPGEPAVHWQRSLARLLAGDLATGWQEYEWRHQTGQMPPPDPSLTVLPEWRGPDPTATAGTRLLVHAEQGHGDTLQFARYAALLAGAADRLGLARVGLMVQPALARLMALSLPGVTVMPPGAPVGAANWDARVPLMSLPHRLGTTLETIPARCPYLTPPPVEGWRTRLAQAVPLGMRAVGLVWGGDPRPDDPVSALIDRRRSVPLAVLAPLAAADDVRFVSLQKGAPAAQAATAPFPLLDWTDELRDFADTAALVACLELVITVDTAVAHLAGALGRPVWVLSRTDGCWRWLRDRADSPWYPTLRLYRQESWGDWSATARQVAIDLIAKPRP</sequence>
<dbReference type="Proteomes" id="UP000197153">
    <property type="component" value="Chromosome 2"/>
</dbReference>
<organism evidence="2 3">
    <name type="scientific">Nitrospirillum viridazoti CBAmc</name>
    <dbReference type="NCBI Taxonomy" id="1441467"/>
    <lineage>
        <taxon>Bacteria</taxon>
        <taxon>Pseudomonadati</taxon>
        <taxon>Pseudomonadota</taxon>
        <taxon>Alphaproteobacteria</taxon>
        <taxon>Rhodospirillales</taxon>
        <taxon>Azospirillaceae</taxon>
        <taxon>Nitrospirillum</taxon>
        <taxon>Nitrospirillum viridazoti</taxon>
    </lineage>
</organism>
<dbReference type="PROSITE" id="PS50005">
    <property type="entry name" value="TPR"/>
    <property type="match status" value="1"/>
</dbReference>
<dbReference type="SUPFAM" id="SSF48452">
    <property type="entry name" value="TPR-like"/>
    <property type="match status" value="1"/>
</dbReference>
<dbReference type="PANTHER" id="PTHR12558:SF13">
    <property type="entry name" value="CELL DIVISION CYCLE PROTEIN 27 HOMOLOG"/>
    <property type="match status" value="1"/>
</dbReference>
<dbReference type="SUPFAM" id="SSF53756">
    <property type="entry name" value="UDP-Glycosyltransferase/glycogen phosphorylase"/>
    <property type="match status" value="1"/>
</dbReference>
<evidence type="ECO:0000256" key="1">
    <source>
        <dbReference type="PROSITE-ProRule" id="PRU00339"/>
    </source>
</evidence>
<evidence type="ECO:0000313" key="3">
    <source>
        <dbReference type="Proteomes" id="UP000197153"/>
    </source>
</evidence>
<dbReference type="EMBL" id="CP022111">
    <property type="protein sequence ID" value="ASG22037.1"/>
    <property type="molecule type" value="Genomic_DNA"/>
</dbReference>
<proteinExistence type="predicted"/>
<dbReference type="RefSeq" id="WP_088872674.1">
    <property type="nucleotide sequence ID" value="NZ_CP022111.1"/>
</dbReference>
<dbReference type="Gene3D" id="1.25.40.10">
    <property type="entry name" value="Tetratricopeptide repeat domain"/>
    <property type="match status" value="4"/>
</dbReference>
<dbReference type="AlphaFoldDB" id="A0A248JTJ3"/>
<reference evidence="2 3" key="1">
    <citation type="submission" date="2017-06" db="EMBL/GenBank/DDBJ databases">
        <title>Complete genome sequence of Nitrospirillum amazonense strain CBAmC, an endophytic nitrogen-fixing and plant growth-promoting bacterium, isolated from sugarcane.</title>
        <authorList>
            <person name="Schwab S."/>
            <person name="dos Santos Teixeira K.R."/>
            <person name="Simoes Araujo J.L."/>
            <person name="Soares Vidal M."/>
            <person name="Borges de Freitas H.R."/>
            <person name="Rivello Crivelaro A.L."/>
            <person name="Bueno de Camargo Nunes A."/>
            <person name="dos Santos C.M."/>
            <person name="Palmeira da Silva Rosa D."/>
            <person name="da Silva Padilha D."/>
            <person name="da Silva E."/>
            <person name="Araujo Terra L."/>
            <person name="Soares Mendes V."/>
            <person name="Farinelli L."/>
            <person name="Magalhaes Cruz L."/>
            <person name="Baldani J.I."/>
        </authorList>
    </citation>
    <scope>NUCLEOTIDE SEQUENCE [LARGE SCALE GENOMIC DNA]</scope>
    <source>
        <strain evidence="2 3">CBAmC</strain>
    </source>
</reference>
<dbReference type="Pfam" id="PF13432">
    <property type="entry name" value="TPR_16"/>
    <property type="match status" value="3"/>
</dbReference>
<feature type="repeat" description="TPR" evidence="1">
    <location>
        <begin position="271"/>
        <end position="304"/>
    </location>
</feature>
<dbReference type="PANTHER" id="PTHR12558">
    <property type="entry name" value="CELL DIVISION CYCLE 16,23,27"/>
    <property type="match status" value="1"/>
</dbReference>
<dbReference type="InterPro" id="IPR002201">
    <property type="entry name" value="Glyco_trans_9"/>
</dbReference>
<keyword evidence="1" id="KW-0802">TPR repeat</keyword>
<dbReference type="Gene3D" id="3.40.50.2000">
    <property type="entry name" value="Glycogen Phosphorylase B"/>
    <property type="match status" value="1"/>
</dbReference>
<evidence type="ECO:0000313" key="2">
    <source>
        <dbReference type="EMBL" id="ASG22037.1"/>
    </source>
</evidence>
<gene>
    <name evidence="2" type="ORF">Y958_13670</name>
</gene>
<dbReference type="GO" id="GO:0016757">
    <property type="term" value="F:glycosyltransferase activity"/>
    <property type="evidence" value="ECO:0007669"/>
    <property type="project" value="InterPro"/>
</dbReference>
<dbReference type="InterPro" id="IPR019734">
    <property type="entry name" value="TPR_rpt"/>
</dbReference>
<dbReference type="Pfam" id="PF01075">
    <property type="entry name" value="Glyco_transf_9"/>
    <property type="match status" value="1"/>
</dbReference>
<dbReference type="InterPro" id="IPR011990">
    <property type="entry name" value="TPR-like_helical_dom_sf"/>
</dbReference>
<keyword evidence="2" id="KW-0808">Transferase</keyword>
<keyword evidence="3" id="KW-1185">Reference proteome</keyword>